<dbReference type="EMBL" id="JASNWA010000008">
    <property type="protein sequence ID" value="KAK3171097.1"/>
    <property type="molecule type" value="Genomic_DNA"/>
</dbReference>
<dbReference type="CDD" id="cd22851">
    <property type="entry name" value="SMN_N"/>
    <property type="match status" value="1"/>
</dbReference>
<comment type="subcellular location">
    <subcellularLocation>
        <location evidence="1">Nucleus</location>
    </subcellularLocation>
</comment>
<gene>
    <name evidence="7" type="ORF">OEA41_003181</name>
</gene>
<feature type="compositionally biased region" description="Polar residues" evidence="6">
    <location>
        <begin position="92"/>
        <end position="101"/>
    </location>
</feature>
<dbReference type="InterPro" id="IPR047313">
    <property type="entry name" value="SMN_C"/>
</dbReference>
<evidence type="ECO:0000256" key="6">
    <source>
        <dbReference type="SAM" id="MobiDB-lite"/>
    </source>
</evidence>
<evidence type="ECO:0000256" key="2">
    <source>
        <dbReference type="ARBA" id="ARBA00005371"/>
    </source>
</evidence>
<evidence type="ECO:0000256" key="5">
    <source>
        <dbReference type="ARBA" id="ARBA00023242"/>
    </source>
</evidence>
<dbReference type="AlphaFoldDB" id="A0AAD9Z786"/>
<sequence>MGQKRKKLSHAEIWDDSSLVQSWDDALAEYKLYHSIHARGERVEDVIKDVEAGTQDAALNEHTTAKGEALAQTDGVMSEELEDGELEEEPENAQSYTNGGSTEKIHERSSSHAHPLRADHANQQQENLGMPNAVVGGGEDFFQDEALKNLMMSWYYAGYYTGLYEGQQKAQSNVPK</sequence>
<proteinExistence type="inferred from homology"/>
<evidence type="ECO:0008006" key="9">
    <source>
        <dbReference type="Google" id="ProtNLM"/>
    </source>
</evidence>
<protein>
    <recommendedName>
        <fullName evidence="9">Survival motor neuron Tudor domain-containing protein</fullName>
    </recommendedName>
</protein>
<evidence type="ECO:0000313" key="8">
    <source>
        <dbReference type="Proteomes" id="UP001276659"/>
    </source>
</evidence>
<name>A0AAD9Z786_9LECA</name>
<dbReference type="Proteomes" id="UP001276659">
    <property type="component" value="Unassembled WGS sequence"/>
</dbReference>
<evidence type="ECO:0000256" key="3">
    <source>
        <dbReference type="ARBA" id="ARBA00022664"/>
    </source>
</evidence>
<dbReference type="GO" id="GO:0006397">
    <property type="term" value="P:mRNA processing"/>
    <property type="evidence" value="ECO:0007669"/>
    <property type="project" value="UniProtKB-KW"/>
</dbReference>
<dbReference type="InterPro" id="IPR040424">
    <property type="entry name" value="Smn1"/>
</dbReference>
<feature type="compositionally biased region" description="Acidic residues" evidence="6">
    <location>
        <begin position="77"/>
        <end position="91"/>
    </location>
</feature>
<feature type="compositionally biased region" description="Basic and acidic residues" evidence="6">
    <location>
        <begin position="103"/>
        <end position="117"/>
    </location>
</feature>
<keyword evidence="3" id="KW-0507">mRNA processing</keyword>
<dbReference type="GO" id="GO:0005634">
    <property type="term" value="C:nucleus"/>
    <property type="evidence" value="ECO:0007669"/>
    <property type="project" value="UniProtKB-SubCell"/>
</dbReference>
<dbReference type="GO" id="GO:0008380">
    <property type="term" value="P:RNA splicing"/>
    <property type="evidence" value="ECO:0007669"/>
    <property type="project" value="UniProtKB-KW"/>
</dbReference>
<comment type="similarity">
    <text evidence="2">Belongs to the SMN family.</text>
</comment>
<organism evidence="7 8">
    <name type="scientific">Lepraria neglecta</name>
    <dbReference type="NCBI Taxonomy" id="209136"/>
    <lineage>
        <taxon>Eukaryota</taxon>
        <taxon>Fungi</taxon>
        <taxon>Dikarya</taxon>
        <taxon>Ascomycota</taxon>
        <taxon>Pezizomycotina</taxon>
        <taxon>Lecanoromycetes</taxon>
        <taxon>OSLEUM clade</taxon>
        <taxon>Lecanoromycetidae</taxon>
        <taxon>Lecanorales</taxon>
        <taxon>Lecanorineae</taxon>
        <taxon>Stereocaulaceae</taxon>
        <taxon>Lepraria</taxon>
    </lineage>
</organism>
<comment type="caution">
    <text evidence="7">The sequence shown here is derived from an EMBL/GenBank/DDBJ whole genome shotgun (WGS) entry which is preliminary data.</text>
</comment>
<reference evidence="7" key="1">
    <citation type="submission" date="2022-11" db="EMBL/GenBank/DDBJ databases">
        <title>Chromosomal genome sequence assembly and mating type (MAT) locus characterization of the leprose asexual lichenized fungus Lepraria neglecta (Nyl.) Erichsen.</title>
        <authorList>
            <person name="Allen J.L."/>
            <person name="Pfeffer B."/>
        </authorList>
    </citation>
    <scope>NUCLEOTIDE SEQUENCE</scope>
    <source>
        <strain evidence="7">Allen 5258</strain>
    </source>
</reference>
<evidence type="ECO:0000256" key="4">
    <source>
        <dbReference type="ARBA" id="ARBA00023187"/>
    </source>
</evidence>
<evidence type="ECO:0000256" key="1">
    <source>
        <dbReference type="ARBA" id="ARBA00004123"/>
    </source>
</evidence>
<keyword evidence="8" id="KW-1185">Reference proteome</keyword>
<feature type="region of interest" description="Disordered" evidence="6">
    <location>
        <begin position="58"/>
        <end position="117"/>
    </location>
</feature>
<dbReference type="PANTHER" id="PTHR39267:SF1">
    <property type="entry name" value="SURVIVAL MOTOR NEURON PROTEIN"/>
    <property type="match status" value="1"/>
</dbReference>
<accession>A0AAD9Z786</accession>
<keyword evidence="4" id="KW-0508">mRNA splicing</keyword>
<dbReference type="PANTHER" id="PTHR39267">
    <property type="entry name" value="SURVIVAL MOTOR NEURON-LIKE PROTEIN 1"/>
    <property type="match status" value="1"/>
</dbReference>
<keyword evidence="5" id="KW-0539">Nucleus</keyword>
<evidence type="ECO:0000313" key="7">
    <source>
        <dbReference type="EMBL" id="KAK3171097.1"/>
    </source>
</evidence>
<dbReference type="CDD" id="cd22852">
    <property type="entry name" value="SMN_C"/>
    <property type="match status" value="1"/>
</dbReference>